<keyword evidence="1" id="KW-0472">Membrane</keyword>
<gene>
    <name evidence="2" type="ORF">HMPREF1549_02239</name>
</gene>
<protein>
    <submittedName>
        <fullName evidence="2">Uncharacterized protein</fullName>
    </submittedName>
</protein>
<evidence type="ECO:0000313" key="2">
    <source>
        <dbReference type="EMBL" id="ERH17920.1"/>
    </source>
</evidence>
<dbReference type="PATRIC" id="fig|1227262.3.peg.1833"/>
<dbReference type="AlphaFoldDB" id="U1PP43"/>
<dbReference type="Proteomes" id="UP000016498">
    <property type="component" value="Unassembled WGS sequence"/>
</dbReference>
<feature type="transmembrane region" description="Helical" evidence="1">
    <location>
        <begin position="49"/>
        <end position="70"/>
    </location>
</feature>
<dbReference type="EMBL" id="AWSD01000245">
    <property type="protein sequence ID" value="ERH17920.1"/>
    <property type="molecule type" value="Genomic_DNA"/>
</dbReference>
<reference evidence="2 3" key="1">
    <citation type="submission" date="2013-06" db="EMBL/GenBank/DDBJ databases">
        <authorList>
            <person name="Weinstock G."/>
            <person name="Sodergren E."/>
            <person name="Lobos E.A."/>
            <person name="Fulton L."/>
            <person name="Fulton R."/>
            <person name="Courtney L."/>
            <person name="Fronick C."/>
            <person name="O'Laughlin M."/>
            <person name="Godfrey J."/>
            <person name="Wilson R.M."/>
            <person name="Miner T."/>
            <person name="Farmer C."/>
            <person name="Delehaunty K."/>
            <person name="Cordes M."/>
            <person name="Minx P."/>
            <person name="Tomlinson C."/>
            <person name="Chen J."/>
            <person name="Wollam A."/>
            <person name="Pepin K.H."/>
            <person name="Bhonagiri V."/>
            <person name="Zhang X."/>
            <person name="Warren W."/>
            <person name="Mitreva M."/>
            <person name="Mardis E.R."/>
            <person name="Wilson R.K."/>
        </authorList>
    </citation>
    <scope>NUCLEOTIDE SEQUENCE [LARGE SCALE GENOMIC DNA]</scope>
    <source>
        <strain evidence="2 3">F0510</strain>
    </source>
</reference>
<comment type="caution">
    <text evidence="2">The sequence shown here is derived from an EMBL/GenBank/DDBJ whole genome shotgun (WGS) entry which is preliminary data.</text>
</comment>
<evidence type="ECO:0000313" key="3">
    <source>
        <dbReference type="Proteomes" id="UP000016498"/>
    </source>
</evidence>
<keyword evidence="1" id="KW-0812">Transmembrane</keyword>
<dbReference type="HOGENOM" id="CLU_2566170_0_0_11"/>
<accession>U1PP43</accession>
<keyword evidence="1" id="KW-1133">Transmembrane helix</keyword>
<name>U1PP43_9ACTO</name>
<evidence type="ECO:0000256" key="1">
    <source>
        <dbReference type="SAM" id="Phobius"/>
    </source>
</evidence>
<organism evidence="2 3">
    <name type="scientific">Actinomyces johnsonii F0510</name>
    <dbReference type="NCBI Taxonomy" id="1227262"/>
    <lineage>
        <taxon>Bacteria</taxon>
        <taxon>Bacillati</taxon>
        <taxon>Actinomycetota</taxon>
        <taxon>Actinomycetes</taxon>
        <taxon>Actinomycetales</taxon>
        <taxon>Actinomycetaceae</taxon>
        <taxon>Actinomyces</taxon>
    </lineage>
</organism>
<sequence length="81" mass="8675">MDMDRWGIIRRLDVLSPTIAQAGVMTAITTSRPTNQELAPTGESPGRHWFKTVLTALLAGVLCLVLIGVTRTASALITGKN</sequence>
<proteinExistence type="predicted"/>